<dbReference type="RefSeq" id="WP_209459976.1">
    <property type="nucleotide sequence ID" value="NZ_JAGGKC010000019.1"/>
</dbReference>
<reference evidence="1 2" key="1">
    <citation type="submission" date="2021-03" db="EMBL/GenBank/DDBJ databases">
        <title>Genomic Encyclopedia of Type Strains, Phase IV (KMG-IV): sequencing the most valuable type-strain genomes for metagenomic binning, comparative biology and taxonomic classification.</title>
        <authorList>
            <person name="Goeker M."/>
        </authorList>
    </citation>
    <scope>NUCLEOTIDE SEQUENCE [LARGE SCALE GENOMIC DNA]</scope>
    <source>
        <strain evidence="1 2">DSM 6139</strain>
    </source>
</reference>
<keyword evidence="2" id="KW-1185">Reference proteome</keyword>
<evidence type="ECO:0000313" key="1">
    <source>
        <dbReference type="EMBL" id="MBP1919784.1"/>
    </source>
</evidence>
<dbReference type="Pfam" id="PF11756">
    <property type="entry name" value="YgbA_NO"/>
    <property type="match status" value="1"/>
</dbReference>
<comment type="caution">
    <text evidence="1">The sequence shown here is derived from an EMBL/GenBank/DDBJ whole genome shotgun (WGS) entry which is preliminary data.</text>
</comment>
<gene>
    <name evidence="1" type="ORF">J2Z34_002280</name>
</gene>
<sequence>MGDRIKRELKTLETMVHMYCRKEDHGDEALCDECSELLRYAVRRLESCRFGEKKKICGKCTVHCYKDEYRQRIRLVMRTVGPMMIYRHPVMLLGHAVDMLRY</sequence>
<dbReference type="InterPro" id="IPR020483">
    <property type="entry name" value="Uncharacterised_YgbA"/>
</dbReference>
<organism evidence="1 2">
    <name type="scientific">Youngiibacter multivorans</name>
    <dbReference type="NCBI Taxonomy" id="937251"/>
    <lineage>
        <taxon>Bacteria</taxon>
        <taxon>Bacillati</taxon>
        <taxon>Bacillota</taxon>
        <taxon>Clostridia</taxon>
        <taxon>Eubacteriales</taxon>
        <taxon>Clostridiaceae</taxon>
        <taxon>Youngiibacter</taxon>
    </lineage>
</organism>
<dbReference type="EMBL" id="JAGGKC010000019">
    <property type="protein sequence ID" value="MBP1919784.1"/>
    <property type="molecule type" value="Genomic_DNA"/>
</dbReference>
<evidence type="ECO:0008006" key="3">
    <source>
        <dbReference type="Google" id="ProtNLM"/>
    </source>
</evidence>
<accession>A0ABS4G5H8</accession>
<proteinExistence type="predicted"/>
<dbReference type="NCBIfam" id="NF007714">
    <property type="entry name" value="PRK10410.1-2"/>
    <property type="match status" value="1"/>
</dbReference>
<protein>
    <recommendedName>
        <fullName evidence="3">Nitrous oxide-stimulated promoter family protein</fullName>
    </recommendedName>
</protein>
<dbReference type="Proteomes" id="UP001519271">
    <property type="component" value="Unassembled WGS sequence"/>
</dbReference>
<name>A0ABS4G5H8_9CLOT</name>
<evidence type="ECO:0000313" key="2">
    <source>
        <dbReference type="Proteomes" id="UP001519271"/>
    </source>
</evidence>